<dbReference type="InterPro" id="IPR036390">
    <property type="entry name" value="WH_DNA-bd_sf"/>
</dbReference>
<keyword evidence="1" id="KW-0678">Repressor</keyword>
<keyword evidence="7" id="KW-1185">Reference proteome</keyword>
<dbReference type="Pfam" id="PF08220">
    <property type="entry name" value="HTH_DeoR"/>
    <property type="match status" value="1"/>
</dbReference>
<dbReference type="AlphaFoldDB" id="A0A5B2VEB2"/>
<dbReference type="InterPro" id="IPR001034">
    <property type="entry name" value="DeoR_HTH"/>
</dbReference>
<proteinExistence type="predicted"/>
<dbReference type="SMART" id="SM00420">
    <property type="entry name" value="HTH_DEOR"/>
    <property type="match status" value="1"/>
</dbReference>
<dbReference type="GO" id="GO:0003677">
    <property type="term" value="F:DNA binding"/>
    <property type="evidence" value="ECO:0007669"/>
    <property type="project" value="UniProtKB-KW"/>
</dbReference>
<dbReference type="PANTHER" id="PTHR30363:SF4">
    <property type="entry name" value="GLYCEROL-3-PHOSPHATE REGULON REPRESSOR"/>
    <property type="match status" value="1"/>
</dbReference>
<protein>
    <submittedName>
        <fullName evidence="6">DeoR/GlpR transcriptional regulator</fullName>
    </submittedName>
</protein>
<keyword evidence="2" id="KW-0805">Transcription regulation</keyword>
<organism evidence="6 7">
    <name type="scientific">Salinarimonas soli</name>
    <dbReference type="NCBI Taxonomy" id="1638099"/>
    <lineage>
        <taxon>Bacteria</taxon>
        <taxon>Pseudomonadati</taxon>
        <taxon>Pseudomonadota</taxon>
        <taxon>Alphaproteobacteria</taxon>
        <taxon>Hyphomicrobiales</taxon>
        <taxon>Salinarimonadaceae</taxon>
        <taxon>Salinarimonas</taxon>
    </lineage>
</organism>
<dbReference type="PRINTS" id="PR00037">
    <property type="entry name" value="HTHLACR"/>
</dbReference>
<keyword evidence="4" id="KW-0804">Transcription</keyword>
<evidence type="ECO:0000313" key="6">
    <source>
        <dbReference type="EMBL" id="KAA2236770.1"/>
    </source>
</evidence>
<dbReference type="SUPFAM" id="SSF100950">
    <property type="entry name" value="NagB/RpiA/CoA transferase-like"/>
    <property type="match status" value="1"/>
</dbReference>
<dbReference type="GO" id="GO:0003700">
    <property type="term" value="F:DNA-binding transcription factor activity"/>
    <property type="evidence" value="ECO:0007669"/>
    <property type="project" value="InterPro"/>
</dbReference>
<evidence type="ECO:0000256" key="1">
    <source>
        <dbReference type="ARBA" id="ARBA00022491"/>
    </source>
</evidence>
<dbReference type="PROSITE" id="PS51000">
    <property type="entry name" value="HTH_DEOR_2"/>
    <property type="match status" value="1"/>
</dbReference>
<sequence>MNAPTSPPAARRRRPKPARLSLPERWEHIVSAIESLGGASVVGLAEQCGVTSQTIRRDLQKLESQGLLQKGHGMALAGPGSTAIAYRDRNVHLTDLKRRLVARLGDFIEPGSTLFVGLGTTFNAIHEVLKARAGLVVATNNLGVAYACTFNTSVSLFVFGGYVRRNDTAILPSTGGRPSDRFRFDLAIVGANAIAPDGTVLVHDPLEVEFAQDVLAAARRTVLVVQADKFGARAPHVLSHLRQVSVLITNCDPATRLDDPSVLQGTTVAIVE</sequence>
<dbReference type="SMART" id="SM01134">
    <property type="entry name" value="DeoRC"/>
    <property type="match status" value="1"/>
</dbReference>
<dbReference type="Proteomes" id="UP000323142">
    <property type="component" value="Unassembled WGS sequence"/>
</dbReference>
<dbReference type="Gene3D" id="1.10.10.10">
    <property type="entry name" value="Winged helix-like DNA-binding domain superfamily/Winged helix DNA-binding domain"/>
    <property type="match status" value="1"/>
</dbReference>
<dbReference type="InterPro" id="IPR014036">
    <property type="entry name" value="DeoR-like_C"/>
</dbReference>
<feature type="domain" description="HTH deoR-type" evidence="5">
    <location>
        <begin position="22"/>
        <end position="77"/>
    </location>
</feature>
<evidence type="ECO:0000259" key="5">
    <source>
        <dbReference type="PROSITE" id="PS51000"/>
    </source>
</evidence>
<dbReference type="InterPro" id="IPR050313">
    <property type="entry name" value="Carb_Metab_HTH_regulators"/>
</dbReference>
<gene>
    <name evidence="6" type="ORF">F0L46_13460</name>
</gene>
<dbReference type="PANTHER" id="PTHR30363">
    <property type="entry name" value="HTH-TYPE TRANSCRIPTIONAL REGULATOR SRLR-RELATED"/>
    <property type="match status" value="1"/>
</dbReference>
<reference evidence="6 7" key="1">
    <citation type="submission" date="2019-09" db="EMBL/GenBank/DDBJ databases">
        <title>Salinarimonas rosea gen. nov., sp. nov., a new member of the a-2 subgroup of the Proteobacteria.</title>
        <authorList>
            <person name="Liu J."/>
        </authorList>
    </citation>
    <scope>NUCLEOTIDE SEQUENCE [LARGE SCALE GENOMIC DNA]</scope>
    <source>
        <strain evidence="6 7">BN140002</strain>
    </source>
</reference>
<dbReference type="EMBL" id="VUOA01000023">
    <property type="protein sequence ID" value="KAA2236770.1"/>
    <property type="molecule type" value="Genomic_DNA"/>
</dbReference>
<dbReference type="OrthoDB" id="9814815at2"/>
<evidence type="ECO:0000256" key="4">
    <source>
        <dbReference type="ARBA" id="ARBA00023163"/>
    </source>
</evidence>
<dbReference type="InterPro" id="IPR036388">
    <property type="entry name" value="WH-like_DNA-bd_sf"/>
</dbReference>
<evidence type="ECO:0000256" key="2">
    <source>
        <dbReference type="ARBA" id="ARBA00023015"/>
    </source>
</evidence>
<dbReference type="SUPFAM" id="SSF46785">
    <property type="entry name" value="Winged helix' DNA-binding domain"/>
    <property type="match status" value="1"/>
</dbReference>
<keyword evidence="3" id="KW-0238">DNA-binding</keyword>
<evidence type="ECO:0000256" key="3">
    <source>
        <dbReference type="ARBA" id="ARBA00023125"/>
    </source>
</evidence>
<dbReference type="Pfam" id="PF00455">
    <property type="entry name" value="DeoRC"/>
    <property type="match status" value="1"/>
</dbReference>
<dbReference type="InterPro" id="IPR018356">
    <property type="entry name" value="Tscrpt_reg_HTH_DeoR_CS"/>
</dbReference>
<dbReference type="PROSITE" id="PS00894">
    <property type="entry name" value="HTH_DEOR_1"/>
    <property type="match status" value="1"/>
</dbReference>
<reference evidence="6 7" key="2">
    <citation type="submission" date="2019-09" db="EMBL/GenBank/DDBJ databases">
        <authorList>
            <person name="Jin C."/>
        </authorList>
    </citation>
    <scope>NUCLEOTIDE SEQUENCE [LARGE SCALE GENOMIC DNA]</scope>
    <source>
        <strain evidence="6 7">BN140002</strain>
    </source>
</reference>
<accession>A0A5B2VEB2</accession>
<evidence type="ECO:0000313" key="7">
    <source>
        <dbReference type="Proteomes" id="UP000323142"/>
    </source>
</evidence>
<dbReference type="InterPro" id="IPR037171">
    <property type="entry name" value="NagB/RpiA_transferase-like"/>
</dbReference>
<name>A0A5B2VEB2_9HYPH</name>
<comment type="caution">
    <text evidence="6">The sequence shown here is derived from an EMBL/GenBank/DDBJ whole genome shotgun (WGS) entry which is preliminary data.</text>
</comment>
<dbReference type="RefSeq" id="WP_149818354.1">
    <property type="nucleotide sequence ID" value="NZ_VUOA01000023.1"/>
</dbReference>